<dbReference type="Gene3D" id="3.40.630.40">
    <property type="entry name" value="Zn-dependent exopeptidases"/>
    <property type="match status" value="1"/>
</dbReference>
<keyword evidence="1" id="KW-0378">Hydrolase</keyword>
<organism evidence="1 2">
    <name type="scientific">Christiangramia sabulilitoris</name>
    <dbReference type="NCBI Taxonomy" id="2583991"/>
    <lineage>
        <taxon>Bacteria</taxon>
        <taxon>Pseudomonadati</taxon>
        <taxon>Bacteroidota</taxon>
        <taxon>Flavobacteriia</taxon>
        <taxon>Flavobacteriales</taxon>
        <taxon>Flavobacteriaceae</taxon>
        <taxon>Christiangramia</taxon>
    </lineage>
</organism>
<dbReference type="Proteomes" id="UP000315131">
    <property type="component" value="Unassembled WGS sequence"/>
</dbReference>
<dbReference type="GO" id="GO:0016787">
    <property type="term" value="F:hydrolase activity"/>
    <property type="evidence" value="ECO:0007669"/>
    <property type="project" value="UniProtKB-KW"/>
</dbReference>
<evidence type="ECO:0000313" key="2">
    <source>
        <dbReference type="Proteomes" id="UP000315131"/>
    </source>
</evidence>
<accession>A0A550I6C8</accession>
<protein>
    <submittedName>
        <fullName evidence="1">N-formylglutamate amidohydrolase</fullName>
    </submittedName>
</protein>
<gene>
    <name evidence="1" type="ORF">FGM01_01195</name>
</gene>
<dbReference type="InterPro" id="IPR007709">
    <property type="entry name" value="N-FG_amidohydro"/>
</dbReference>
<dbReference type="SUPFAM" id="SSF53187">
    <property type="entry name" value="Zn-dependent exopeptidases"/>
    <property type="match status" value="1"/>
</dbReference>
<dbReference type="OrthoDB" id="9815326at2"/>
<dbReference type="RefSeq" id="WP_143409293.1">
    <property type="nucleotide sequence ID" value="NZ_VHSF01000001.1"/>
</dbReference>
<reference evidence="1 2" key="1">
    <citation type="submission" date="2019-06" db="EMBL/GenBank/DDBJ databases">
        <title>Gramella sabulilitoris sp. nov., isolated from a marine sand.</title>
        <authorList>
            <person name="Yoon J.-H."/>
        </authorList>
    </citation>
    <scope>NUCLEOTIDE SEQUENCE [LARGE SCALE GENOMIC DNA]</scope>
    <source>
        <strain evidence="1 2">HSMS-1</strain>
    </source>
</reference>
<proteinExistence type="predicted"/>
<evidence type="ECO:0000313" key="1">
    <source>
        <dbReference type="EMBL" id="TRO66526.1"/>
    </source>
</evidence>
<comment type="caution">
    <text evidence="1">The sequence shown here is derived from an EMBL/GenBank/DDBJ whole genome shotgun (WGS) entry which is preliminary data.</text>
</comment>
<dbReference type="EMBL" id="VHSF01000001">
    <property type="protein sequence ID" value="TRO66526.1"/>
    <property type="molecule type" value="Genomic_DNA"/>
</dbReference>
<dbReference type="Pfam" id="PF05013">
    <property type="entry name" value="FGase"/>
    <property type="match status" value="1"/>
</dbReference>
<sequence length="232" mass="27039">MTLIITSEHAFPDIPEKYSSLFINDPDVLKTHEAFDPGSFNLFEKIGELADYKYHQKIGRLLIESNRSVWHKSLFSRYSKHLSPPEKKSIIETYYNAYRDEVISAIDSCIKNGGSVFHLSVHSFTPVLNNIVRNADIGLLYDPQRFTEKKLARDWKKLMLSYKPGLNVRYNYPYLGKADGFTTALRKRHSSGYIGIELEVNQKWVSNNKMHPDITNLIYHSLEEIKKRPEYY</sequence>
<dbReference type="AlphaFoldDB" id="A0A550I6C8"/>
<name>A0A550I6C8_9FLAO</name>
<keyword evidence="2" id="KW-1185">Reference proteome</keyword>